<dbReference type="GO" id="GO:0042030">
    <property type="term" value="F:ATPase inhibitor activity"/>
    <property type="evidence" value="ECO:0007669"/>
    <property type="project" value="TreeGrafter"/>
</dbReference>
<accession>A0A914R3T9</accession>
<proteinExistence type="predicted"/>
<dbReference type="PANTHER" id="PTHR21634">
    <property type="entry name" value="RE13835P"/>
    <property type="match status" value="1"/>
</dbReference>
<dbReference type="AlphaFoldDB" id="A0A914R3T9"/>
<dbReference type="GO" id="GO:0005737">
    <property type="term" value="C:cytoplasm"/>
    <property type="evidence" value="ECO:0007669"/>
    <property type="project" value="TreeGrafter"/>
</dbReference>
<keyword evidence="2" id="KW-1185">Reference proteome</keyword>
<protein>
    <submittedName>
        <fullName evidence="3">Folliculin-interacting protein middle domain-containing protein</fullName>
    </submittedName>
</protein>
<dbReference type="Proteomes" id="UP000887564">
    <property type="component" value="Unplaced"/>
</dbReference>
<dbReference type="WBParaSite" id="PEQ_0000111101-mRNA-1">
    <property type="protein sequence ID" value="PEQ_0000111101-mRNA-1"/>
    <property type="gene ID" value="PEQ_0000111101"/>
</dbReference>
<evidence type="ECO:0000313" key="3">
    <source>
        <dbReference type="WBParaSite" id="PEQ_0000111101-mRNA-1"/>
    </source>
</evidence>
<dbReference type="Pfam" id="PF14637">
    <property type="entry name" value="FNIP_M"/>
    <property type="match status" value="1"/>
</dbReference>
<evidence type="ECO:0000259" key="1">
    <source>
        <dbReference type="Pfam" id="PF14637"/>
    </source>
</evidence>
<organism evidence="2 3">
    <name type="scientific">Parascaris equorum</name>
    <name type="common">Equine roundworm</name>
    <dbReference type="NCBI Taxonomy" id="6256"/>
    <lineage>
        <taxon>Eukaryota</taxon>
        <taxon>Metazoa</taxon>
        <taxon>Ecdysozoa</taxon>
        <taxon>Nematoda</taxon>
        <taxon>Chromadorea</taxon>
        <taxon>Rhabditida</taxon>
        <taxon>Spirurina</taxon>
        <taxon>Ascaridomorpha</taxon>
        <taxon>Ascaridoidea</taxon>
        <taxon>Ascarididae</taxon>
        <taxon>Parascaris</taxon>
    </lineage>
</organism>
<name>A0A914R3T9_PAREQ</name>
<dbReference type="GO" id="GO:0051087">
    <property type="term" value="F:protein-folding chaperone binding"/>
    <property type="evidence" value="ECO:0007669"/>
    <property type="project" value="TreeGrafter"/>
</dbReference>
<sequence>MSAFIGFICREDERQFILQHIPLIEIEMLKLEAQIVKALVQAICVLHNSPRLRAPVWLSLMDDKLSTATANTFCATLANLIYRHDLKSTGYFLSSLLSSLLMNHLAWVASVASSDRCVDSHRSLLLGTVRAMLLLSKLIQKHFKFYAVLYSILIHIRLL</sequence>
<feature type="domain" description="Folliculin-interacting protein middle" evidence="1">
    <location>
        <begin position="38"/>
        <end position="142"/>
    </location>
</feature>
<dbReference type="InterPro" id="IPR028085">
    <property type="entry name" value="FNIP_mid_dom"/>
</dbReference>
<evidence type="ECO:0000313" key="2">
    <source>
        <dbReference type="Proteomes" id="UP000887564"/>
    </source>
</evidence>
<dbReference type="PANTHER" id="PTHR21634:SF9">
    <property type="entry name" value="RE13835P"/>
    <property type="match status" value="1"/>
</dbReference>
<reference evidence="3" key="1">
    <citation type="submission" date="2022-11" db="UniProtKB">
        <authorList>
            <consortium name="WormBaseParasite"/>
        </authorList>
    </citation>
    <scope>IDENTIFICATION</scope>
</reference>